<dbReference type="Pfam" id="PF12697">
    <property type="entry name" value="Abhydrolase_6"/>
    <property type="match status" value="1"/>
</dbReference>
<proteinExistence type="predicted"/>
<dbReference type="AlphaFoldDB" id="A0A0A0BU58"/>
<feature type="domain" description="AB hydrolase-1" evidence="1">
    <location>
        <begin position="28"/>
        <end position="240"/>
    </location>
</feature>
<name>A0A0A0BU58_9CELL</name>
<gene>
    <name evidence="2" type="ORF">N869_03310</name>
</gene>
<reference evidence="2 3" key="1">
    <citation type="submission" date="2013-08" db="EMBL/GenBank/DDBJ databases">
        <title>Genome sequencing of Cellulomonas bogoriensis 69B4.</title>
        <authorList>
            <person name="Chen F."/>
            <person name="Li Y."/>
            <person name="Wang G."/>
        </authorList>
    </citation>
    <scope>NUCLEOTIDE SEQUENCE [LARGE SCALE GENOMIC DNA]</scope>
    <source>
        <strain evidence="2 3">69B4</strain>
    </source>
</reference>
<dbReference type="RefSeq" id="WP_052105405.1">
    <property type="nucleotide sequence ID" value="NZ_AXCZ01000121.1"/>
</dbReference>
<dbReference type="PANTHER" id="PTHR43798">
    <property type="entry name" value="MONOACYLGLYCEROL LIPASE"/>
    <property type="match status" value="1"/>
</dbReference>
<evidence type="ECO:0000259" key="1">
    <source>
        <dbReference type="Pfam" id="PF12697"/>
    </source>
</evidence>
<dbReference type="SUPFAM" id="SSF53474">
    <property type="entry name" value="alpha/beta-Hydrolases"/>
    <property type="match status" value="1"/>
</dbReference>
<dbReference type="GO" id="GO:0003824">
    <property type="term" value="F:catalytic activity"/>
    <property type="evidence" value="ECO:0007669"/>
    <property type="project" value="UniProtKB-ARBA"/>
</dbReference>
<dbReference type="PANTHER" id="PTHR43798:SF33">
    <property type="entry name" value="HYDROLASE, PUTATIVE (AFU_ORTHOLOGUE AFUA_2G14860)-RELATED"/>
    <property type="match status" value="1"/>
</dbReference>
<dbReference type="InterPro" id="IPR029058">
    <property type="entry name" value="AB_hydrolase_fold"/>
</dbReference>
<dbReference type="OrthoDB" id="9770427at2"/>
<evidence type="ECO:0000313" key="3">
    <source>
        <dbReference type="Proteomes" id="UP000054314"/>
    </source>
</evidence>
<dbReference type="GO" id="GO:0016020">
    <property type="term" value="C:membrane"/>
    <property type="evidence" value="ECO:0007669"/>
    <property type="project" value="TreeGrafter"/>
</dbReference>
<dbReference type="InterPro" id="IPR050266">
    <property type="entry name" value="AB_hydrolase_sf"/>
</dbReference>
<dbReference type="InterPro" id="IPR000073">
    <property type="entry name" value="AB_hydrolase_1"/>
</dbReference>
<sequence length="246" mass="26727">MRPQVRAVTVRDRDVVTAVWEGGPAAAVLVHGIGVSRRYFTPLGVSLARAGATVVAPDLPGFGASPRRAEPLTVPEHADVLAGLLEQLLGGEQRPVLVGHSMGAQVVTELASRHPGLVAGAVLVGPVAEPGARSAVRQGWRLLRDTRYESFGANLLMVRDWLRCGPRWYLRTLPELLAYPLEEHLPHVRVPVVLVRGSRDPVTPRRYLDALVEVQPSATTVEVPGEGHIAMFRRPEVVAAVCRELW</sequence>
<dbReference type="Proteomes" id="UP000054314">
    <property type="component" value="Unassembled WGS sequence"/>
</dbReference>
<dbReference type="EMBL" id="AXCZ01000121">
    <property type="protein sequence ID" value="KGM11207.1"/>
    <property type="molecule type" value="Genomic_DNA"/>
</dbReference>
<organism evidence="2 3">
    <name type="scientific">Cellulomonas bogoriensis 69B4 = DSM 16987</name>
    <dbReference type="NCBI Taxonomy" id="1386082"/>
    <lineage>
        <taxon>Bacteria</taxon>
        <taxon>Bacillati</taxon>
        <taxon>Actinomycetota</taxon>
        <taxon>Actinomycetes</taxon>
        <taxon>Micrococcales</taxon>
        <taxon>Cellulomonadaceae</taxon>
        <taxon>Cellulomonas</taxon>
    </lineage>
</organism>
<protein>
    <recommendedName>
        <fullName evidence="1">AB hydrolase-1 domain-containing protein</fullName>
    </recommendedName>
</protein>
<evidence type="ECO:0000313" key="2">
    <source>
        <dbReference type="EMBL" id="KGM11207.1"/>
    </source>
</evidence>
<dbReference type="Gene3D" id="3.40.50.1820">
    <property type="entry name" value="alpha/beta hydrolase"/>
    <property type="match status" value="1"/>
</dbReference>
<comment type="caution">
    <text evidence="2">The sequence shown here is derived from an EMBL/GenBank/DDBJ whole genome shotgun (WGS) entry which is preliminary data.</text>
</comment>
<accession>A0A0A0BU58</accession>
<keyword evidence="3" id="KW-1185">Reference proteome</keyword>
<dbReference type="PRINTS" id="PR00111">
    <property type="entry name" value="ABHYDROLASE"/>
</dbReference>